<protein>
    <recommendedName>
        <fullName evidence="12">Protease HtpX homolog</fullName>
        <ecNumber evidence="12">3.4.24.-</ecNumber>
    </recommendedName>
</protein>
<dbReference type="GO" id="GO:0005886">
    <property type="term" value="C:plasma membrane"/>
    <property type="evidence" value="ECO:0007669"/>
    <property type="project" value="UniProtKB-SubCell"/>
</dbReference>
<dbReference type="InterPro" id="IPR001915">
    <property type="entry name" value="Peptidase_M48"/>
</dbReference>
<feature type="binding site" evidence="12">
    <location>
        <position position="137"/>
    </location>
    <ligand>
        <name>Zn(2+)</name>
        <dbReference type="ChEBI" id="CHEBI:29105"/>
        <note>catalytic</note>
    </ligand>
</feature>
<accession>A0A517YXH7</accession>
<keyword evidence="7 12" id="KW-0378">Hydrolase</keyword>
<keyword evidence="3 12" id="KW-1003">Cell membrane</keyword>
<dbReference type="Proteomes" id="UP000317369">
    <property type="component" value="Chromosome"/>
</dbReference>
<dbReference type="EMBL" id="CP036425">
    <property type="protein sequence ID" value="QDU34919.1"/>
    <property type="molecule type" value="Genomic_DNA"/>
</dbReference>
<dbReference type="PANTHER" id="PTHR43221:SF1">
    <property type="entry name" value="PROTEASE HTPX"/>
    <property type="match status" value="1"/>
</dbReference>
<evidence type="ECO:0000256" key="6">
    <source>
        <dbReference type="ARBA" id="ARBA00022723"/>
    </source>
</evidence>
<comment type="similarity">
    <text evidence="2 12">Belongs to the peptidase M48B family.</text>
</comment>
<organism evidence="14 15">
    <name type="scientific">Poriferisphaera corsica</name>
    <dbReference type="NCBI Taxonomy" id="2528020"/>
    <lineage>
        <taxon>Bacteria</taxon>
        <taxon>Pseudomonadati</taxon>
        <taxon>Planctomycetota</taxon>
        <taxon>Phycisphaerae</taxon>
        <taxon>Phycisphaerales</taxon>
        <taxon>Phycisphaeraceae</taxon>
        <taxon>Poriferisphaera</taxon>
    </lineage>
</organism>
<keyword evidence="15" id="KW-1185">Reference proteome</keyword>
<comment type="cofactor">
    <cofactor evidence="12">
        <name>Zn(2+)</name>
        <dbReference type="ChEBI" id="CHEBI:29105"/>
    </cofactor>
    <text evidence="12">Binds 1 zinc ion per subunit.</text>
</comment>
<evidence type="ECO:0000256" key="9">
    <source>
        <dbReference type="ARBA" id="ARBA00022989"/>
    </source>
</evidence>
<keyword evidence="11 12" id="KW-0472">Membrane</keyword>
<dbReference type="Gene3D" id="3.30.2010.10">
    <property type="entry name" value="Metalloproteases ('zincins'), catalytic domain"/>
    <property type="match status" value="1"/>
</dbReference>
<evidence type="ECO:0000256" key="7">
    <source>
        <dbReference type="ARBA" id="ARBA00022801"/>
    </source>
</evidence>
<dbReference type="OrthoDB" id="15218at2"/>
<evidence type="ECO:0000256" key="3">
    <source>
        <dbReference type="ARBA" id="ARBA00022475"/>
    </source>
</evidence>
<proteinExistence type="inferred from homology"/>
<feature type="binding site" evidence="12">
    <location>
        <position position="141"/>
    </location>
    <ligand>
        <name>Zn(2+)</name>
        <dbReference type="ChEBI" id="CHEBI:29105"/>
        <note>catalytic</note>
    </ligand>
</feature>
<keyword evidence="6 12" id="KW-0479">Metal-binding</keyword>
<evidence type="ECO:0000256" key="12">
    <source>
        <dbReference type="HAMAP-Rule" id="MF_00188"/>
    </source>
</evidence>
<dbReference type="AlphaFoldDB" id="A0A517YXH7"/>
<dbReference type="KEGG" id="pcor:KS4_29960"/>
<feature type="transmembrane region" description="Helical" evidence="12">
    <location>
        <begin position="12"/>
        <end position="29"/>
    </location>
</feature>
<evidence type="ECO:0000256" key="2">
    <source>
        <dbReference type="ARBA" id="ARBA00009779"/>
    </source>
</evidence>
<comment type="subcellular location">
    <subcellularLocation>
        <location evidence="1 12">Cell membrane</location>
        <topology evidence="1 12">Multi-pass membrane protein</topology>
    </subcellularLocation>
</comment>
<feature type="transmembrane region" description="Helical" evidence="12">
    <location>
        <begin position="35"/>
        <end position="53"/>
    </location>
</feature>
<dbReference type="GO" id="GO:0006508">
    <property type="term" value="P:proteolysis"/>
    <property type="evidence" value="ECO:0007669"/>
    <property type="project" value="UniProtKB-KW"/>
</dbReference>
<evidence type="ECO:0000256" key="11">
    <source>
        <dbReference type="ARBA" id="ARBA00023136"/>
    </source>
</evidence>
<sequence>MTAFWNNTKTAILLGAMFALILGIGAILGQGSAGGLIIAFIIALIMNVGAFFFSDKIAIASMRGKPADPTQDADLITMVERLAKNAGLPKTPDIYVCPQQAPNAFATGRSPAKAAVAVTQGARQLLTFDELEGVMAHELAHVKNRDTLTSTIAATIAGAISFLSWMIIWDRDIHPLVKIGLWLLAPIAAGIIQMAISRSREFVADHDGALIAGSPHGLISALRKLEATAKRIPLENETPAQNHMFIIQPLSPSKALASLFSTHPSTDDRIAKLSQMA</sequence>
<keyword evidence="9 12" id="KW-1133">Transmembrane helix</keyword>
<evidence type="ECO:0000259" key="13">
    <source>
        <dbReference type="Pfam" id="PF01435"/>
    </source>
</evidence>
<dbReference type="InterPro" id="IPR050083">
    <property type="entry name" value="HtpX_protease"/>
</dbReference>
<keyword evidence="4 12" id="KW-0645">Protease</keyword>
<dbReference type="Pfam" id="PF01435">
    <property type="entry name" value="Peptidase_M48"/>
    <property type="match status" value="1"/>
</dbReference>
<evidence type="ECO:0000256" key="8">
    <source>
        <dbReference type="ARBA" id="ARBA00022833"/>
    </source>
</evidence>
<keyword evidence="5 12" id="KW-0812">Transmembrane</keyword>
<feature type="active site" evidence="12">
    <location>
        <position position="138"/>
    </location>
</feature>
<evidence type="ECO:0000256" key="1">
    <source>
        <dbReference type="ARBA" id="ARBA00004651"/>
    </source>
</evidence>
<keyword evidence="8 12" id="KW-0862">Zinc</keyword>
<evidence type="ECO:0000313" key="14">
    <source>
        <dbReference type="EMBL" id="QDU34919.1"/>
    </source>
</evidence>
<dbReference type="PANTHER" id="PTHR43221">
    <property type="entry name" value="PROTEASE HTPX"/>
    <property type="match status" value="1"/>
</dbReference>
<evidence type="ECO:0000256" key="4">
    <source>
        <dbReference type="ARBA" id="ARBA00022670"/>
    </source>
</evidence>
<dbReference type="RefSeq" id="WP_145079452.1">
    <property type="nucleotide sequence ID" value="NZ_CP036425.1"/>
</dbReference>
<dbReference type="HAMAP" id="MF_00188">
    <property type="entry name" value="Pept_M48_protease_HtpX"/>
    <property type="match status" value="1"/>
</dbReference>
<dbReference type="GO" id="GO:0008270">
    <property type="term" value="F:zinc ion binding"/>
    <property type="evidence" value="ECO:0007669"/>
    <property type="project" value="UniProtKB-UniRule"/>
</dbReference>
<feature type="binding site" evidence="12">
    <location>
        <position position="201"/>
    </location>
    <ligand>
        <name>Zn(2+)</name>
        <dbReference type="ChEBI" id="CHEBI:29105"/>
        <note>catalytic</note>
    </ligand>
</feature>
<dbReference type="InterPro" id="IPR022919">
    <property type="entry name" value="Pept_M48_protease_HtpX"/>
</dbReference>
<evidence type="ECO:0000313" key="15">
    <source>
        <dbReference type="Proteomes" id="UP000317369"/>
    </source>
</evidence>
<feature type="transmembrane region" description="Helical" evidence="12">
    <location>
        <begin position="148"/>
        <end position="167"/>
    </location>
</feature>
<reference evidence="14 15" key="1">
    <citation type="submission" date="2019-02" db="EMBL/GenBank/DDBJ databases">
        <title>Deep-cultivation of Planctomycetes and their phenomic and genomic characterization uncovers novel biology.</title>
        <authorList>
            <person name="Wiegand S."/>
            <person name="Jogler M."/>
            <person name="Boedeker C."/>
            <person name="Pinto D."/>
            <person name="Vollmers J."/>
            <person name="Rivas-Marin E."/>
            <person name="Kohn T."/>
            <person name="Peeters S.H."/>
            <person name="Heuer A."/>
            <person name="Rast P."/>
            <person name="Oberbeckmann S."/>
            <person name="Bunk B."/>
            <person name="Jeske O."/>
            <person name="Meyerdierks A."/>
            <person name="Storesund J.E."/>
            <person name="Kallscheuer N."/>
            <person name="Luecker S."/>
            <person name="Lage O.M."/>
            <person name="Pohl T."/>
            <person name="Merkel B.J."/>
            <person name="Hornburger P."/>
            <person name="Mueller R.-W."/>
            <person name="Bruemmer F."/>
            <person name="Labrenz M."/>
            <person name="Spormann A.M."/>
            <person name="Op den Camp H."/>
            <person name="Overmann J."/>
            <person name="Amann R."/>
            <person name="Jetten M.S.M."/>
            <person name="Mascher T."/>
            <person name="Medema M.H."/>
            <person name="Devos D.P."/>
            <person name="Kaster A.-K."/>
            <person name="Ovreas L."/>
            <person name="Rohde M."/>
            <person name="Galperin M.Y."/>
            <person name="Jogler C."/>
        </authorList>
    </citation>
    <scope>NUCLEOTIDE SEQUENCE [LARGE SCALE GENOMIC DNA]</scope>
    <source>
        <strain evidence="14 15">KS4</strain>
    </source>
</reference>
<feature type="transmembrane region" description="Helical" evidence="12">
    <location>
        <begin position="179"/>
        <end position="196"/>
    </location>
</feature>
<dbReference type="GO" id="GO:0004222">
    <property type="term" value="F:metalloendopeptidase activity"/>
    <property type="evidence" value="ECO:0007669"/>
    <property type="project" value="UniProtKB-UniRule"/>
</dbReference>
<name>A0A517YXH7_9BACT</name>
<dbReference type="EC" id="3.4.24.-" evidence="12"/>
<evidence type="ECO:0000256" key="5">
    <source>
        <dbReference type="ARBA" id="ARBA00022692"/>
    </source>
</evidence>
<keyword evidence="10 12" id="KW-0482">Metalloprotease</keyword>
<gene>
    <name evidence="12" type="primary">htpX</name>
    <name evidence="14" type="ORF">KS4_29960</name>
</gene>
<feature type="domain" description="Peptidase M48" evidence="13">
    <location>
        <begin position="70"/>
        <end position="276"/>
    </location>
</feature>
<evidence type="ECO:0000256" key="10">
    <source>
        <dbReference type="ARBA" id="ARBA00023049"/>
    </source>
</evidence>